<feature type="compositionally biased region" description="Low complexity" evidence="1">
    <location>
        <begin position="91"/>
        <end position="104"/>
    </location>
</feature>
<evidence type="ECO:0000313" key="4">
    <source>
        <dbReference type="Proteomes" id="UP001620295"/>
    </source>
</evidence>
<proteinExistence type="predicted"/>
<keyword evidence="2" id="KW-0472">Membrane</keyword>
<evidence type="ECO:0000256" key="2">
    <source>
        <dbReference type="SAM" id="Phobius"/>
    </source>
</evidence>
<feature type="transmembrane region" description="Helical" evidence="2">
    <location>
        <begin position="27"/>
        <end position="48"/>
    </location>
</feature>
<feature type="region of interest" description="Disordered" evidence="1">
    <location>
        <begin position="51"/>
        <end position="154"/>
    </location>
</feature>
<accession>A0ABW8LQC7</accession>
<dbReference type="Proteomes" id="UP001620295">
    <property type="component" value="Unassembled WGS sequence"/>
</dbReference>
<evidence type="ECO:0000313" key="3">
    <source>
        <dbReference type="EMBL" id="MFK4268107.1"/>
    </source>
</evidence>
<gene>
    <name evidence="3" type="ORF">ACI2L5_24660</name>
</gene>
<protein>
    <submittedName>
        <fullName evidence="3">Serine/arginine repetitive matrix protein 2</fullName>
    </submittedName>
</protein>
<keyword evidence="4" id="KW-1185">Reference proteome</keyword>
<feature type="region of interest" description="Disordered" evidence="1">
    <location>
        <begin position="1"/>
        <end position="23"/>
    </location>
</feature>
<feature type="compositionally biased region" description="Low complexity" evidence="1">
    <location>
        <begin position="113"/>
        <end position="136"/>
    </location>
</feature>
<sequence>MEQREWADGGGAPPPPPPPVGDARRGLRVAAVAVVLCAAIAFAGWVAFGSDGKSGYRAGPVPGVGESSIPGPSETDGTSPDGGSPAPGEESGAPSGIPSASPSDDPYESPTGSPSDSPAQSPSLSPSASPGASPPAGFRTEDDPAGFTLAVPDGWRRTVEGPSVFYTSSDQTTMVQIFELHGPERTPYESAQEAERIASRQRGYEQITLERTGQGATDPAELEYTYDSKKYGGPRRVLDHRFTASDGTMYAVLVIGPGDDRAGQQEIQQAAVDSFRLS</sequence>
<name>A0ABW8LQC7_9ACTN</name>
<comment type="caution">
    <text evidence="3">The sequence shown here is derived from an EMBL/GenBank/DDBJ whole genome shotgun (WGS) entry which is preliminary data.</text>
</comment>
<dbReference type="RefSeq" id="WP_404747137.1">
    <property type="nucleotide sequence ID" value="NZ_JBJDQH010000008.1"/>
</dbReference>
<dbReference type="EMBL" id="JBJDQH010000008">
    <property type="protein sequence ID" value="MFK4268107.1"/>
    <property type="molecule type" value="Genomic_DNA"/>
</dbReference>
<keyword evidence="2" id="KW-1133">Transmembrane helix</keyword>
<organism evidence="3 4">
    <name type="scientific">Streptomyces milbemycinicus</name>
    <dbReference type="NCBI Taxonomy" id="476552"/>
    <lineage>
        <taxon>Bacteria</taxon>
        <taxon>Bacillati</taxon>
        <taxon>Actinomycetota</taxon>
        <taxon>Actinomycetes</taxon>
        <taxon>Kitasatosporales</taxon>
        <taxon>Streptomycetaceae</taxon>
        <taxon>Streptomyces</taxon>
    </lineage>
</organism>
<evidence type="ECO:0000256" key="1">
    <source>
        <dbReference type="SAM" id="MobiDB-lite"/>
    </source>
</evidence>
<keyword evidence="2" id="KW-0812">Transmembrane</keyword>
<reference evidence="3 4" key="1">
    <citation type="submission" date="2024-11" db="EMBL/GenBank/DDBJ databases">
        <title>The Natural Products Discovery Center: Release of the First 8490 Sequenced Strains for Exploring Actinobacteria Biosynthetic Diversity.</title>
        <authorList>
            <person name="Kalkreuter E."/>
            <person name="Kautsar S.A."/>
            <person name="Yang D."/>
            <person name="Bader C.D."/>
            <person name="Teijaro C.N."/>
            <person name="Fluegel L."/>
            <person name="Davis C.M."/>
            <person name="Simpson J.R."/>
            <person name="Lauterbach L."/>
            <person name="Steele A.D."/>
            <person name="Gui C."/>
            <person name="Meng S."/>
            <person name="Li G."/>
            <person name="Viehrig K."/>
            <person name="Ye F."/>
            <person name="Su P."/>
            <person name="Kiefer A.F."/>
            <person name="Nichols A."/>
            <person name="Cepeda A.J."/>
            <person name="Yan W."/>
            <person name="Fan B."/>
            <person name="Jiang Y."/>
            <person name="Adhikari A."/>
            <person name="Zheng C.-J."/>
            <person name="Schuster L."/>
            <person name="Cowan T.M."/>
            <person name="Smanski M.J."/>
            <person name="Chevrette M.G."/>
            <person name="De Carvalho L.P.S."/>
            <person name="Shen B."/>
        </authorList>
    </citation>
    <scope>NUCLEOTIDE SEQUENCE [LARGE SCALE GENOMIC DNA]</scope>
    <source>
        <strain evidence="3 4">NPDC020863</strain>
    </source>
</reference>